<accession>A0A2H0YWH4</accession>
<dbReference type="EMBL" id="PEXU01000018">
    <property type="protein sequence ID" value="PIS42835.1"/>
    <property type="molecule type" value="Genomic_DNA"/>
</dbReference>
<evidence type="ECO:0000313" key="3">
    <source>
        <dbReference type="Proteomes" id="UP000231542"/>
    </source>
</evidence>
<feature type="transmembrane region" description="Helical" evidence="1">
    <location>
        <begin position="102"/>
        <end position="129"/>
    </location>
</feature>
<comment type="caution">
    <text evidence="2">The sequence shown here is derived from an EMBL/GenBank/DDBJ whole genome shotgun (WGS) entry which is preliminary data.</text>
</comment>
<proteinExistence type="predicted"/>
<evidence type="ECO:0000256" key="1">
    <source>
        <dbReference type="SAM" id="Phobius"/>
    </source>
</evidence>
<feature type="transmembrane region" description="Helical" evidence="1">
    <location>
        <begin position="141"/>
        <end position="162"/>
    </location>
</feature>
<dbReference type="Proteomes" id="UP000231542">
    <property type="component" value="Unassembled WGS sequence"/>
</dbReference>
<sequence>MNIDYVEIFKSFPPQLATFLIATLPIAELRASIPLALGVYNLPVVSSYIYSVLGNIFPLVFILLFLDPVSNWLSRHFKFFEKFFSWLFARTRRKFSSKYEKWGLVTLAIFVAIPLPVTGGWTGCVAAYLFGIPFKKSFPSITLGVLVAGVIVTLASLGIFSFF</sequence>
<name>A0A2H0YWH4_9BACT</name>
<dbReference type="AlphaFoldDB" id="A0A2H0YWH4"/>
<keyword evidence="1" id="KW-1133">Transmembrane helix</keyword>
<protein>
    <submittedName>
        <fullName evidence="2">Ligand-binding protein SH3</fullName>
    </submittedName>
</protein>
<evidence type="ECO:0000313" key="2">
    <source>
        <dbReference type="EMBL" id="PIS42835.1"/>
    </source>
</evidence>
<dbReference type="PANTHER" id="PTHR36007">
    <property type="entry name" value="TRANSPORT PROTEIN-RELATED"/>
    <property type="match status" value="1"/>
</dbReference>
<reference evidence="2 3" key="1">
    <citation type="submission" date="2017-09" db="EMBL/GenBank/DDBJ databases">
        <title>Depth-based differentiation of microbial function through sediment-hosted aquifers and enrichment of novel symbionts in the deep terrestrial subsurface.</title>
        <authorList>
            <person name="Probst A.J."/>
            <person name="Ladd B."/>
            <person name="Jarett J.K."/>
            <person name="Geller-Mcgrath D.E."/>
            <person name="Sieber C.M."/>
            <person name="Emerson J.B."/>
            <person name="Anantharaman K."/>
            <person name="Thomas B.C."/>
            <person name="Malmstrom R."/>
            <person name="Stieglmeier M."/>
            <person name="Klingl A."/>
            <person name="Woyke T."/>
            <person name="Ryan C.M."/>
            <person name="Banfield J.F."/>
        </authorList>
    </citation>
    <scope>NUCLEOTIDE SEQUENCE [LARGE SCALE GENOMIC DNA]</scope>
    <source>
        <strain evidence="2">CG08_land_8_20_14_0_20_40_16</strain>
    </source>
</reference>
<dbReference type="PANTHER" id="PTHR36007:SF2">
    <property type="entry name" value="TRANSPORT PROTEIN-RELATED"/>
    <property type="match status" value="1"/>
</dbReference>
<keyword evidence="1" id="KW-0472">Membrane</keyword>
<dbReference type="InterPro" id="IPR009577">
    <property type="entry name" value="Sm_multidrug_ex"/>
</dbReference>
<dbReference type="Pfam" id="PF06695">
    <property type="entry name" value="Sm_multidrug_ex"/>
    <property type="match status" value="1"/>
</dbReference>
<keyword evidence="1" id="KW-0812">Transmembrane</keyword>
<feature type="transmembrane region" description="Helical" evidence="1">
    <location>
        <begin position="47"/>
        <end position="66"/>
    </location>
</feature>
<gene>
    <name evidence="2" type="ORF">COT24_01465</name>
</gene>
<organism evidence="2 3">
    <name type="scientific">Candidatus Kerfeldbacteria bacterium CG08_land_8_20_14_0_20_40_16</name>
    <dbReference type="NCBI Taxonomy" id="2014244"/>
    <lineage>
        <taxon>Bacteria</taxon>
        <taxon>Candidatus Kerfeldiibacteriota</taxon>
    </lineage>
</organism>